<keyword evidence="3" id="KW-1185">Reference proteome</keyword>
<evidence type="ECO:0000313" key="2">
    <source>
        <dbReference type="EMBL" id="KAK3298583.1"/>
    </source>
</evidence>
<gene>
    <name evidence="2" type="ORF">B0H64DRAFT_298945</name>
</gene>
<feature type="compositionally biased region" description="Polar residues" evidence="1">
    <location>
        <begin position="203"/>
        <end position="215"/>
    </location>
</feature>
<dbReference type="GeneID" id="87837038"/>
<feature type="compositionally biased region" description="Gly residues" evidence="1">
    <location>
        <begin position="530"/>
        <end position="543"/>
    </location>
</feature>
<dbReference type="Proteomes" id="UP001278766">
    <property type="component" value="Unassembled WGS sequence"/>
</dbReference>
<dbReference type="RefSeq" id="XP_062662097.1">
    <property type="nucleotide sequence ID" value="XM_062800090.1"/>
</dbReference>
<feature type="region of interest" description="Disordered" evidence="1">
    <location>
        <begin position="169"/>
        <end position="225"/>
    </location>
</feature>
<reference evidence="2" key="2">
    <citation type="submission" date="2023-06" db="EMBL/GenBank/DDBJ databases">
        <authorList>
            <consortium name="Lawrence Berkeley National Laboratory"/>
            <person name="Haridas S."/>
            <person name="Hensen N."/>
            <person name="Bonometti L."/>
            <person name="Westerberg I."/>
            <person name="Brannstrom I.O."/>
            <person name="Guillou S."/>
            <person name="Cros-Aarteil S."/>
            <person name="Calhoun S."/>
            <person name="Kuo A."/>
            <person name="Mondo S."/>
            <person name="Pangilinan J."/>
            <person name="Riley R."/>
            <person name="Labutti K."/>
            <person name="Andreopoulos B."/>
            <person name="Lipzen A."/>
            <person name="Chen C."/>
            <person name="Yanf M."/>
            <person name="Daum C."/>
            <person name="Ng V."/>
            <person name="Clum A."/>
            <person name="Steindorff A."/>
            <person name="Ohm R."/>
            <person name="Martin F."/>
            <person name="Silar P."/>
            <person name="Natvig D."/>
            <person name="Lalanne C."/>
            <person name="Gautier V."/>
            <person name="Ament-Velasquez S.L."/>
            <person name="Kruys A."/>
            <person name="Hutchinson M.I."/>
            <person name="Powell A.J."/>
            <person name="Barry K."/>
            <person name="Miller A.N."/>
            <person name="Grigoriev I.V."/>
            <person name="Debuchy R."/>
            <person name="Gladieux P."/>
            <person name="Thoren M.H."/>
            <person name="Johannesson H."/>
        </authorList>
    </citation>
    <scope>NUCLEOTIDE SEQUENCE</scope>
    <source>
        <strain evidence="2">CBS 168.71</strain>
    </source>
</reference>
<protein>
    <submittedName>
        <fullName evidence="2">Uncharacterized protein</fullName>
    </submittedName>
</protein>
<reference evidence="2" key="1">
    <citation type="journal article" date="2023" name="Mol. Phylogenet. Evol.">
        <title>Genome-scale phylogeny and comparative genomics of the fungal order Sordariales.</title>
        <authorList>
            <person name="Hensen N."/>
            <person name="Bonometti L."/>
            <person name="Westerberg I."/>
            <person name="Brannstrom I.O."/>
            <person name="Guillou S."/>
            <person name="Cros-Aarteil S."/>
            <person name="Calhoun S."/>
            <person name="Haridas S."/>
            <person name="Kuo A."/>
            <person name="Mondo S."/>
            <person name="Pangilinan J."/>
            <person name="Riley R."/>
            <person name="LaButti K."/>
            <person name="Andreopoulos B."/>
            <person name="Lipzen A."/>
            <person name="Chen C."/>
            <person name="Yan M."/>
            <person name="Daum C."/>
            <person name="Ng V."/>
            <person name="Clum A."/>
            <person name="Steindorff A."/>
            <person name="Ohm R.A."/>
            <person name="Martin F."/>
            <person name="Silar P."/>
            <person name="Natvig D.O."/>
            <person name="Lalanne C."/>
            <person name="Gautier V."/>
            <person name="Ament-Velasquez S.L."/>
            <person name="Kruys A."/>
            <person name="Hutchinson M.I."/>
            <person name="Powell A.J."/>
            <person name="Barry K."/>
            <person name="Miller A.N."/>
            <person name="Grigoriev I.V."/>
            <person name="Debuchy R."/>
            <person name="Gladieux P."/>
            <person name="Hiltunen Thoren M."/>
            <person name="Johannesson H."/>
        </authorList>
    </citation>
    <scope>NUCLEOTIDE SEQUENCE</scope>
    <source>
        <strain evidence="2">CBS 168.71</strain>
    </source>
</reference>
<feature type="region of interest" description="Disordered" evidence="1">
    <location>
        <begin position="525"/>
        <end position="568"/>
    </location>
</feature>
<dbReference type="EMBL" id="JAUEPN010000002">
    <property type="protein sequence ID" value="KAK3298583.1"/>
    <property type="molecule type" value="Genomic_DNA"/>
</dbReference>
<dbReference type="AlphaFoldDB" id="A0AAE0HL54"/>
<name>A0AAE0HL54_9PEZI</name>
<sequence>MLSSPAWPTGSSTRSSYSSSCELDASKLTVDCNFLELLAGDLTISESIFMSKAMTAGRPFADLAAPDSGASASFQRSLLPYRAGHQQQPPSMSTTLLPSFVEEEAGLYVEDLDSDGRLGIKNRYLNSSNVPSTAMVPHLTITRQQSVATAATSDSGRCSSVFSHNTHSPTFPALSYSSNREGSSHGTWYEDDPDSPQDGPASSVFTARTSLSDTHQPVLDPGNYGDMIEPSKPTVDRTGPAQATAEVHFPGSCRGTRSRPHTPPNQPHLEKARIVEISPVARGPKRTSSLEWDRYRTEPLSVTSQSRGVAVPARVTEELGQGGGIPKEDIQFTVPIIETANGRIVIDASAPPPIAFASRDQARHRLHARPSSSMAIRENEILDDGDEPSARAYQKALTGKPSLPDLRRWVEASAETLASPQRSTPYTSSAHGIPLPPEVIESLRVSISCFPETMLLTSSLSIETMRAYSKKDLTIPHKAASLLGMNDPVSAAAAAAALRAAPPPPSSSVLSRAGRRDRNALSELFVPTASGGGGGGGGSGFGSGLVRSMTNNSRARSGTGGSSSGFSRGGTGYGAHGAGGGGVCQEGGSGPAAVAGEVLLAGLGRCVNLLVAAMRREG</sequence>
<feature type="non-terminal residue" evidence="2">
    <location>
        <position position="1"/>
    </location>
</feature>
<evidence type="ECO:0000313" key="3">
    <source>
        <dbReference type="Proteomes" id="UP001278766"/>
    </source>
</evidence>
<evidence type="ECO:0000256" key="1">
    <source>
        <dbReference type="SAM" id="MobiDB-lite"/>
    </source>
</evidence>
<proteinExistence type="predicted"/>
<organism evidence="2 3">
    <name type="scientific">Chaetomium fimeti</name>
    <dbReference type="NCBI Taxonomy" id="1854472"/>
    <lineage>
        <taxon>Eukaryota</taxon>
        <taxon>Fungi</taxon>
        <taxon>Dikarya</taxon>
        <taxon>Ascomycota</taxon>
        <taxon>Pezizomycotina</taxon>
        <taxon>Sordariomycetes</taxon>
        <taxon>Sordariomycetidae</taxon>
        <taxon>Sordariales</taxon>
        <taxon>Chaetomiaceae</taxon>
        <taxon>Chaetomium</taxon>
    </lineage>
</organism>
<feature type="compositionally biased region" description="Polar residues" evidence="1">
    <location>
        <begin position="169"/>
        <end position="186"/>
    </location>
</feature>
<comment type="caution">
    <text evidence="2">The sequence shown here is derived from an EMBL/GenBank/DDBJ whole genome shotgun (WGS) entry which is preliminary data.</text>
</comment>
<feature type="compositionally biased region" description="Gly residues" evidence="1">
    <location>
        <begin position="558"/>
        <end position="568"/>
    </location>
</feature>
<accession>A0AAE0HL54</accession>